<gene>
    <name evidence="6" type="ORF">JCM17845_08140</name>
</gene>
<keyword evidence="3" id="KW-0104">Cadmium</keyword>
<feature type="binding site" evidence="3">
    <location>
        <position position="322"/>
    </location>
    <ligand>
        <name>phosphoenolpyruvate</name>
        <dbReference type="ChEBI" id="CHEBI:58702"/>
    </ligand>
</feature>
<sequence>MPTRWTPDSWRNRPAAQQPNYPDKDKLAAVESDLSRYPPLVFGGEVKALKHQLGRVADGRAFLLQGGDCAESFAEFHPDTIRDTFRVLLQMAVILTFGAACPVVKVGRMAGQFGKPRSSDMERQGDQELPSYRGDNVNGIQFDATARMPDPDRLMRAYNQSAATLNLLRAYASGGYADLHRVHRWNLDFVANSPAAERFQDLADRIGESLAFMRACGVGDDAAHELKGTDFFTSHECLLLGFEEAMTRHEPSGGGWVDSSAHMLWCGDRTRQLDGAHLEFLKGIENPIAVKVGPSMQPDELLRVVDLLNPFDEPGRLTLICRFGADKVEQHLPNLIRAVKRDGRRVVWSCDPMHGNTVKSSVGLKTRGFDQLMREVRQFFAIHRAEGTYPGGIHLELTGQNVTECTGGAMAITEDKLSSRYHTHCDPRLNADQSLEMAFQIAELLKEERRAVEQGAEVRESA</sequence>
<feature type="binding site" evidence="3">
    <location>
        <position position="108"/>
    </location>
    <ligand>
        <name>phosphoenolpyruvate</name>
        <dbReference type="ChEBI" id="CHEBI:58702"/>
    </ligand>
</feature>
<evidence type="ECO:0000256" key="3">
    <source>
        <dbReference type="PIRSR" id="PIRSR602480-1"/>
    </source>
</evidence>
<dbReference type="InterPro" id="IPR013785">
    <property type="entry name" value="Aldolase_TIM"/>
</dbReference>
<feature type="region of interest" description="Disordered" evidence="5">
    <location>
        <begin position="1"/>
        <end position="22"/>
    </location>
</feature>
<dbReference type="NCBIfam" id="TIGR01358">
    <property type="entry name" value="DAHP_synth_II"/>
    <property type="match status" value="1"/>
</dbReference>
<name>A0A5A7MVY6_9PROT</name>
<evidence type="ECO:0000313" key="7">
    <source>
        <dbReference type="Proteomes" id="UP000325187"/>
    </source>
</evidence>
<dbReference type="GO" id="GO:0009073">
    <property type="term" value="P:aromatic amino acid family biosynthetic process"/>
    <property type="evidence" value="ECO:0007669"/>
    <property type="project" value="InterPro"/>
</dbReference>
<dbReference type="PANTHER" id="PTHR21337">
    <property type="entry name" value="PHOSPHO-2-DEHYDRO-3-DEOXYHEPTONATE ALDOLASE 1, 2"/>
    <property type="match status" value="1"/>
</dbReference>
<dbReference type="RefSeq" id="WP_150001897.1">
    <property type="nucleotide sequence ID" value="NZ_BKCM01000003.1"/>
</dbReference>
<comment type="catalytic activity">
    <reaction evidence="4">
        <text>D-erythrose 4-phosphate + phosphoenolpyruvate + H2O = 7-phospho-2-dehydro-3-deoxy-D-arabino-heptonate + phosphate</text>
        <dbReference type="Rhea" id="RHEA:14717"/>
        <dbReference type="ChEBI" id="CHEBI:15377"/>
        <dbReference type="ChEBI" id="CHEBI:16897"/>
        <dbReference type="ChEBI" id="CHEBI:43474"/>
        <dbReference type="ChEBI" id="CHEBI:58394"/>
        <dbReference type="ChEBI" id="CHEBI:58702"/>
        <dbReference type="EC" id="2.5.1.54"/>
    </reaction>
</comment>
<feature type="binding site" evidence="3">
    <location>
        <position position="426"/>
    </location>
    <ligand>
        <name>Mn(2+)</name>
        <dbReference type="ChEBI" id="CHEBI:29035"/>
    </ligand>
</feature>
<dbReference type="SUPFAM" id="SSF51569">
    <property type="entry name" value="Aldolase"/>
    <property type="match status" value="1"/>
</dbReference>
<organism evidence="6 7">
    <name type="scientific">Iodidimonas gelatinilytica</name>
    <dbReference type="NCBI Taxonomy" id="1236966"/>
    <lineage>
        <taxon>Bacteria</taxon>
        <taxon>Pseudomonadati</taxon>
        <taxon>Pseudomonadota</taxon>
        <taxon>Alphaproteobacteria</taxon>
        <taxon>Iodidimonadales</taxon>
        <taxon>Iodidimonadaceae</taxon>
        <taxon>Iodidimonas</taxon>
    </lineage>
</organism>
<evidence type="ECO:0000313" key="6">
    <source>
        <dbReference type="EMBL" id="GER00191.1"/>
    </source>
</evidence>
<proteinExistence type="inferred from homology"/>
<comment type="similarity">
    <text evidence="1 4">Belongs to the class-II DAHP synthase family.</text>
</comment>
<reference evidence="6 7" key="1">
    <citation type="submission" date="2019-09" db="EMBL/GenBank/DDBJ databases">
        <title>NBRP : Genome information of microbial organism related human and environment.</title>
        <authorList>
            <person name="Hattori M."/>
            <person name="Oshima K."/>
            <person name="Inaba H."/>
            <person name="Suda W."/>
            <person name="Sakamoto M."/>
            <person name="Iino T."/>
            <person name="Kitahara M."/>
            <person name="Oshida Y."/>
            <person name="Iida T."/>
            <person name="Kudo T."/>
            <person name="Itoh T."/>
            <person name="Ohkuma M."/>
        </authorList>
    </citation>
    <scope>NUCLEOTIDE SEQUENCE [LARGE SCALE GENOMIC DNA]</scope>
    <source>
        <strain evidence="6 7">Mie-1</strain>
    </source>
</reference>
<dbReference type="InterPro" id="IPR002480">
    <property type="entry name" value="DAHP_synth_2"/>
</dbReference>
<comment type="caution">
    <text evidence="6">The sequence shown here is derived from an EMBL/GenBank/DDBJ whole genome shotgun (WGS) entry which is preliminary data.</text>
</comment>
<keyword evidence="7" id="KW-1185">Reference proteome</keyword>
<dbReference type="Proteomes" id="UP000325187">
    <property type="component" value="Unassembled WGS sequence"/>
</dbReference>
<evidence type="ECO:0000256" key="1">
    <source>
        <dbReference type="ARBA" id="ARBA00008911"/>
    </source>
</evidence>
<dbReference type="PANTHER" id="PTHR21337:SF0">
    <property type="entry name" value="PHOSPHO-2-DEHYDRO-3-DEOXYHEPTONATE ALDOLASE"/>
    <property type="match status" value="1"/>
</dbReference>
<dbReference type="Gene3D" id="3.20.20.70">
    <property type="entry name" value="Aldolase class I"/>
    <property type="match status" value="1"/>
</dbReference>
<accession>A0A5A7MVY6</accession>
<keyword evidence="3" id="KW-0464">Manganese</keyword>
<dbReference type="EC" id="2.5.1.54" evidence="4"/>
<feature type="binding site" evidence="3">
    <location>
        <position position="354"/>
    </location>
    <ligand>
        <name>Mn(2+)</name>
        <dbReference type="ChEBI" id="CHEBI:29035"/>
    </ligand>
</feature>
<dbReference type="EMBL" id="BKCM01000003">
    <property type="protein sequence ID" value="GER00191.1"/>
    <property type="molecule type" value="Genomic_DNA"/>
</dbReference>
<evidence type="ECO:0000256" key="2">
    <source>
        <dbReference type="ARBA" id="ARBA00022679"/>
    </source>
</evidence>
<feature type="binding site" evidence="3">
    <location>
        <position position="69"/>
    </location>
    <ligand>
        <name>Mn(2+)</name>
        <dbReference type="ChEBI" id="CHEBI:29035"/>
    </ligand>
</feature>
<keyword evidence="2 4" id="KW-0808">Transferase</keyword>
<comment type="cofactor">
    <cofactor evidence="3">
        <name>Mn(2+)</name>
        <dbReference type="ChEBI" id="CHEBI:29035"/>
    </cofactor>
    <cofactor evidence="3">
        <name>Co(2+)</name>
        <dbReference type="ChEBI" id="CHEBI:48828"/>
    </cofactor>
    <cofactor evidence="3">
        <name>Cd(2+)</name>
        <dbReference type="ChEBI" id="CHEBI:48775"/>
    </cofactor>
    <text evidence="3">Binds 1 divalent cation per subunit. The enzyme is active with manganese, cobalt or cadmium ions.</text>
</comment>
<keyword evidence="3" id="KW-0170">Cobalt</keyword>
<feature type="binding site" evidence="3">
    <location>
        <position position="396"/>
    </location>
    <ligand>
        <name>Mn(2+)</name>
        <dbReference type="ChEBI" id="CHEBI:29035"/>
    </ligand>
</feature>
<dbReference type="AlphaFoldDB" id="A0A5A7MVY6"/>
<evidence type="ECO:0000256" key="5">
    <source>
        <dbReference type="SAM" id="MobiDB-lite"/>
    </source>
</evidence>
<evidence type="ECO:0000256" key="4">
    <source>
        <dbReference type="RuleBase" id="RU363071"/>
    </source>
</evidence>
<dbReference type="GO" id="GO:0003849">
    <property type="term" value="F:3-deoxy-7-phosphoheptulonate synthase activity"/>
    <property type="evidence" value="ECO:0007669"/>
    <property type="project" value="UniProtKB-EC"/>
</dbReference>
<feature type="binding site" evidence="3">
    <location>
        <position position="291"/>
    </location>
    <ligand>
        <name>phosphoenolpyruvate</name>
        <dbReference type="ChEBI" id="CHEBI:58702"/>
    </ligand>
</feature>
<dbReference type="Pfam" id="PF01474">
    <property type="entry name" value="DAHP_synth_2"/>
    <property type="match status" value="1"/>
</dbReference>
<protein>
    <recommendedName>
        <fullName evidence="4">Phospho-2-dehydro-3-deoxyheptonate aldolase</fullName>
        <ecNumber evidence="4">2.5.1.54</ecNumber>
    </recommendedName>
</protein>